<feature type="domain" description="Beta-lactamase-related" evidence="1">
    <location>
        <begin position="22"/>
        <end position="290"/>
    </location>
</feature>
<protein>
    <submittedName>
        <fullName evidence="2">Beta-lactamase</fullName>
    </submittedName>
</protein>
<dbReference type="Pfam" id="PF00144">
    <property type="entry name" value="Beta-lactamase"/>
    <property type="match status" value="1"/>
</dbReference>
<organism evidence="2 3">
    <name type="scientific">Nakamurella multipartita (strain ATCC 700099 / DSM 44233 / CIP 104796 / JCM 9543 / NBRC 105858 / Y-104)</name>
    <name type="common">Microsphaera multipartita</name>
    <dbReference type="NCBI Taxonomy" id="479431"/>
    <lineage>
        <taxon>Bacteria</taxon>
        <taxon>Bacillati</taxon>
        <taxon>Actinomycetota</taxon>
        <taxon>Actinomycetes</taxon>
        <taxon>Nakamurellales</taxon>
        <taxon>Nakamurellaceae</taxon>
        <taxon>Nakamurella</taxon>
    </lineage>
</organism>
<dbReference type="AlphaFoldDB" id="C8XCZ3"/>
<dbReference type="KEGG" id="nml:Namu_3265"/>
<sequence>MTTDLLADFVRANTEADLGVYGVQAQRDGGPPIAHRFRSDDRVNLYSVSKGFTAVALGLAEAEGRLSLDDRLLDHFPELAPVAADGVERITLYQLLTMSSGSSHEWFADHPIHAPDLLAEIVAAPLVAEPGTRFNYTGSGPYAAARALARATGATVRDYLLPRLFTPLGLHNPQWLRCPLGYPTAESDLLLRTEELGRFALLLVREGTWTDGRQLIPAEFVRRMGTDVVDCSTGPARPSGEPDERTYGLGVWPRPGGRYQLHGRYGQFAIIDRQRGAAVTCTAHTEREDALMDALHGLVLDRMG</sequence>
<gene>
    <name evidence="2" type="ordered locus">Namu_3265</name>
</gene>
<dbReference type="InterPro" id="IPR001466">
    <property type="entry name" value="Beta-lactam-related"/>
</dbReference>
<name>C8XCZ3_NAKMY</name>
<dbReference type="MEROPS" id="S12.A23"/>
<dbReference type="HOGENOM" id="CLU_030169_1_1_11"/>
<dbReference type="PANTHER" id="PTHR43283:SF7">
    <property type="entry name" value="BETA-LACTAMASE-RELATED DOMAIN-CONTAINING PROTEIN"/>
    <property type="match status" value="1"/>
</dbReference>
<proteinExistence type="predicted"/>
<reference evidence="3" key="1">
    <citation type="submission" date="2009-09" db="EMBL/GenBank/DDBJ databases">
        <title>The complete genome of Nakamurella multipartita DSM 44233.</title>
        <authorList>
            <consortium name="US DOE Joint Genome Institute (JGI-PGF)"/>
            <person name="Lucas S."/>
            <person name="Copeland A."/>
            <person name="Lapidus A."/>
            <person name="Glavina del Rio T."/>
            <person name="Dalin E."/>
            <person name="Tice H."/>
            <person name="Bruce D."/>
            <person name="Goodwin L."/>
            <person name="Pitluck S."/>
            <person name="Kyrpides N."/>
            <person name="Mavromatis K."/>
            <person name="Ivanova N."/>
            <person name="Ovchinnikova G."/>
            <person name="Sims D."/>
            <person name="Meincke L."/>
            <person name="Brettin T."/>
            <person name="Detter J.C."/>
            <person name="Han C."/>
            <person name="Larimer F."/>
            <person name="Land M."/>
            <person name="Hauser L."/>
            <person name="Markowitz V."/>
            <person name="Cheng J.-F."/>
            <person name="Hugenholtz P."/>
            <person name="Woyke T."/>
            <person name="Wu D."/>
            <person name="Klenk H.-P."/>
            <person name="Eisen J.A."/>
        </authorList>
    </citation>
    <scope>NUCLEOTIDE SEQUENCE [LARGE SCALE GENOMIC DNA]</scope>
    <source>
        <strain evidence="3">ATCC 700099 / DSM 44233 / CIP 104796 / JCM 9543 / NBRC 105858 / Y-104</strain>
    </source>
</reference>
<dbReference type="eggNOG" id="COG1680">
    <property type="taxonomic scope" value="Bacteria"/>
</dbReference>
<dbReference type="InterPro" id="IPR050789">
    <property type="entry name" value="Diverse_Enzym_Activities"/>
</dbReference>
<evidence type="ECO:0000259" key="1">
    <source>
        <dbReference type="Pfam" id="PF00144"/>
    </source>
</evidence>
<dbReference type="InParanoid" id="C8XCZ3"/>
<dbReference type="EMBL" id="CP001737">
    <property type="protein sequence ID" value="ACV79596.1"/>
    <property type="molecule type" value="Genomic_DNA"/>
</dbReference>
<reference evidence="2 3" key="2">
    <citation type="journal article" date="2010" name="Stand. Genomic Sci.">
        <title>Complete genome sequence of Nakamurella multipartita type strain (Y-104).</title>
        <authorList>
            <person name="Tice H."/>
            <person name="Mayilraj S."/>
            <person name="Sims D."/>
            <person name="Lapidus A."/>
            <person name="Nolan M."/>
            <person name="Lucas S."/>
            <person name="Glavina Del Rio T."/>
            <person name="Copeland A."/>
            <person name="Cheng J.F."/>
            <person name="Meincke L."/>
            <person name="Bruce D."/>
            <person name="Goodwin L."/>
            <person name="Pitluck S."/>
            <person name="Ivanova N."/>
            <person name="Mavromatis K."/>
            <person name="Ovchinnikova G."/>
            <person name="Pati A."/>
            <person name="Chen A."/>
            <person name="Palaniappan K."/>
            <person name="Land M."/>
            <person name="Hauser L."/>
            <person name="Chang Y.J."/>
            <person name="Jeffries C.D."/>
            <person name="Detter J.C."/>
            <person name="Brettin T."/>
            <person name="Rohde M."/>
            <person name="Goker M."/>
            <person name="Bristow J."/>
            <person name="Eisen J.A."/>
            <person name="Markowitz V."/>
            <person name="Hugenholtz P."/>
            <person name="Kyrpides N.C."/>
            <person name="Klenk H.P."/>
            <person name="Chen F."/>
        </authorList>
    </citation>
    <scope>NUCLEOTIDE SEQUENCE [LARGE SCALE GENOMIC DNA]</scope>
    <source>
        <strain evidence="3">ATCC 700099 / DSM 44233 / CIP 104796 / JCM 9543 / NBRC 105858 / Y-104</strain>
    </source>
</reference>
<dbReference type="PANTHER" id="PTHR43283">
    <property type="entry name" value="BETA-LACTAMASE-RELATED"/>
    <property type="match status" value="1"/>
</dbReference>
<dbReference type="Gene3D" id="3.40.710.10">
    <property type="entry name" value="DD-peptidase/beta-lactamase superfamily"/>
    <property type="match status" value="1"/>
</dbReference>
<evidence type="ECO:0000313" key="3">
    <source>
        <dbReference type="Proteomes" id="UP000002218"/>
    </source>
</evidence>
<accession>C8XCZ3</accession>
<evidence type="ECO:0000313" key="2">
    <source>
        <dbReference type="EMBL" id="ACV79596.1"/>
    </source>
</evidence>
<dbReference type="InterPro" id="IPR012338">
    <property type="entry name" value="Beta-lactam/transpept-like"/>
</dbReference>
<dbReference type="RefSeq" id="WP_015748463.1">
    <property type="nucleotide sequence ID" value="NC_013235.1"/>
</dbReference>
<dbReference type="STRING" id="479431.Namu_3265"/>
<dbReference type="SUPFAM" id="SSF56601">
    <property type="entry name" value="beta-lactamase/transpeptidase-like"/>
    <property type="match status" value="1"/>
</dbReference>
<dbReference type="OrthoDB" id="9773047at2"/>
<keyword evidence="3" id="KW-1185">Reference proteome</keyword>
<dbReference type="Proteomes" id="UP000002218">
    <property type="component" value="Chromosome"/>
</dbReference>